<accession>A0A2T4Z8Z2</accession>
<feature type="region of interest" description="Disordered" evidence="1">
    <location>
        <begin position="122"/>
        <end position="151"/>
    </location>
</feature>
<evidence type="ECO:0000256" key="1">
    <source>
        <dbReference type="SAM" id="MobiDB-lite"/>
    </source>
</evidence>
<keyword evidence="3" id="KW-1185">Reference proteome</keyword>
<name>A0A2T4Z8Z2_9BACL</name>
<organism evidence="2 3">
    <name type="scientific">Desmospora activa DSM 45169</name>
    <dbReference type="NCBI Taxonomy" id="1121389"/>
    <lineage>
        <taxon>Bacteria</taxon>
        <taxon>Bacillati</taxon>
        <taxon>Bacillota</taxon>
        <taxon>Bacilli</taxon>
        <taxon>Bacillales</taxon>
        <taxon>Thermoactinomycetaceae</taxon>
        <taxon>Desmospora</taxon>
    </lineage>
</organism>
<evidence type="ECO:0000313" key="3">
    <source>
        <dbReference type="Proteomes" id="UP000241639"/>
    </source>
</evidence>
<gene>
    <name evidence="2" type="ORF">C8J48_0931</name>
</gene>
<protein>
    <submittedName>
        <fullName evidence="2">ERF superfamily protein</fullName>
    </submittedName>
</protein>
<dbReference type="EMBL" id="PZZP01000001">
    <property type="protein sequence ID" value="PTM58349.1"/>
    <property type="molecule type" value="Genomic_DNA"/>
</dbReference>
<comment type="caution">
    <text evidence="2">The sequence shown here is derived from an EMBL/GenBank/DDBJ whole genome shotgun (WGS) entry which is preliminary data.</text>
</comment>
<reference evidence="2 3" key="1">
    <citation type="submission" date="2018-04" db="EMBL/GenBank/DDBJ databases">
        <title>Genomic Encyclopedia of Archaeal and Bacterial Type Strains, Phase II (KMG-II): from individual species to whole genera.</title>
        <authorList>
            <person name="Goeker M."/>
        </authorList>
    </citation>
    <scope>NUCLEOTIDE SEQUENCE [LARGE SCALE GENOMIC DNA]</scope>
    <source>
        <strain evidence="2 3">DSM 45169</strain>
    </source>
</reference>
<dbReference type="RefSeq" id="WP_170105163.1">
    <property type="nucleotide sequence ID" value="NZ_PZZP01000001.1"/>
</dbReference>
<evidence type="ECO:0000313" key="2">
    <source>
        <dbReference type="EMBL" id="PTM58349.1"/>
    </source>
</evidence>
<dbReference type="InterPro" id="IPR007499">
    <property type="entry name" value="ERF_bacteria_virus"/>
</dbReference>
<dbReference type="AlphaFoldDB" id="A0A2T4Z8Z2"/>
<dbReference type="Proteomes" id="UP000241639">
    <property type="component" value="Unassembled WGS sequence"/>
</dbReference>
<sequence length="222" mass="24148">MRTSDNIDEICKALVGFHSEVGRIAKDGTNPHLKNRYATIDAIMEEIRPALAKHGLFVMQLPTNLDDGSIRLVTRLYHQSGQLMESDPIIVKPQKNDAQGIGSAVTYARRYSLTSFLSLSTGDDDDGHAASAPTTPTPQGNGQGAPRATQGNRQRLASELQIKKIMATVNQVGITDEALKKYMMREYGKRSKKELTTNEASALIKMLEGYQGGGGDQQTAKG</sequence>
<dbReference type="Pfam" id="PF04404">
    <property type="entry name" value="ERF"/>
    <property type="match status" value="1"/>
</dbReference>
<proteinExistence type="predicted"/>